<feature type="region of interest" description="Disordered" evidence="1">
    <location>
        <begin position="1"/>
        <end position="108"/>
    </location>
</feature>
<evidence type="ECO:0000313" key="2">
    <source>
        <dbReference type="EMBL" id="RDB23044.1"/>
    </source>
</evidence>
<name>A0A369JUN4_HYPMA</name>
<proteinExistence type="predicted"/>
<sequence>MNPNANSGKQHAPPAQARKKTVTPHINQAPPVPPPIYRRREQMLVGAKKRADDGLVHCQTPIPHPVNRQKRESRTQARPPGTVEQEEKIHGNSKVGNTRSGTVVDGLG</sequence>
<evidence type="ECO:0000313" key="3">
    <source>
        <dbReference type="Proteomes" id="UP000076154"/>
    </source>
</evidence>
<evidence type="ECO:0000256" key="1">
    <source>
        <dbReference type="SAM" id="MobiDB-lite"/>
    </source>
</evidence>
<comment type="caution">
    <text evidence="2">The sequence shown here is derived from an EMBL/GenBank/DDBJ whole genome shotgun (WGS) entry which is preliminary data.</text>
</comment>
<reference evidence="2" key="1">
    <citation type="submission" date="2018-04" db="EMBL/GenBank/DDBJ databases">
        <title>Whole genome sequencing of Hypsizygus marmoreus.</title>
        <authorList>
            <person name="Choi I.-G."/>
            <person name="Min B."/>
            <person name="Kim J.-G."/>
            <person name="Kim S."/>
            <person name="Oh Y.-L."/>
            <person name="Kong W.-S."/>
            <person name="Park H."/>
            <person name="Jeong J."/>
            <person name="Song E.-S."/>
        </authorList>
    </citation>
    <scope>NUCLEOTIDE SEQUENCE [LARGE SCALE GENOMIC DNA]</scope>
    <source>
        <strain evidence="2">51987-8</strain>
    </source>
</reference>
<accession>A0A369JUN4</accession>
<dbReference type="InParanoid" id="A0A369JUN4"/>
<keyword evidence="3" id="KW-1185">Reference proteome</keyword>
<dbReference type="Proteomes" id="UP000076154">
    <property type="component" value="Unassembled WGS sequence"/>
</dbReference>
<protein>
    <submittedName>
        <fullName evidence="2">Uncharacterized protein</fullName>
    </submittedName>
</protein>
<dbReference type="AlphaFoldDB" id="A0A369JUN4"/>
<organism evidence="2 3">
    <name type="scientific">Hypsizygus marmoreus</name>
    <name type="common">White beech mushroom</name>
    <name type="synonym">Agaricus marmoreus</name>
    <dbReference type="NCBI Taxonomy" id="39966"/>
    <lineage>
        <taxon>Eukaryota</taxon>
        <taxon>Fungi</taxon>
        <taxon>Dikarya</taxon>
        <taxon>Basidiomycota</taxon>
        <taxon>Agaricomycotina</taxon>
        <taxon>Agaricomycetes</taxon>
        <taxon>Agaricomycetidae</taxon>
        <taxon>Agaricales</taxon>
        <taxon>Tricholomatineae</taxon>
        <taxon>Lyophyllaceae</taxon>
        <taxon>Hypsizygus</taxon>
    </lineage>
</organism>
<dbReference type="EMBL" id="LUEZ02000048">
    <property type="protein sequence ID" value="RDB23044.1"/>
    <property type="molecule type" value="Genomic_DNA"/>
</dbReference>
<gene>
    <name evidence="2" type="ORF">Hypma_009963</name>
</gene>